<sequence>MSISLPSDYQQLLTDIKERVRRAQYQALRQVNQQQIALYWELGQLIVEKQQQHQWGKRIVETLAQDLQQEFVGLRGFSAANLWRMRTFYLVRHGAEEVLAQAVRELGWGHNITLLEQCQEPAERLFCAVQARRHG</sequence>
<name>A0A1W1UIE1_9BACT</name>
<proteinExistence type="predicted"/>
<evidence type="ECO:0000313" key="3">
    <source>
        <dbReference type="Proteomes" id="UP000192266"/>
    </source>
</evidence>
<dbReference type="PANTHER" id="PTHR30547">
    <property type="entry name" value="UNCHARACTERIZED PROTEIN YHCG-RELATED"/>
    <property type="match status" value="1"/>
</dbReference>
<accession>A0A1W1UIE1</accession>
<organism evidence="2 3">
    <name type="scientific">Hymenobacter roseosalivarius DSM 11622</name>
    <dbReference type="NCBI Taxonomy" id="645990"/>
    <lineage>
        <taxon>Bacteria</taxon>
        <taxon>Pseudomonadati</taxon>
        <taxon>Bacteroidota</taxon>
        <taxon>Cytophagia</taxon>
        <taxon>Cytophagales</taxon>
        <taxon>Hymenobacteraceae</taxon>
        <taxon>Hymenobacter</taxon>
    </lineage>
</organism>
<dbReference type="Pfam" id="PF17761">
    <property type="entry name" value="DUF1016_N"/>
    <property type="match status" value="1"/>
</dbReference>
<evidence type="ECO:0000259" key="1">
    <source>
        <dbReference type="Pfam" id="PF17761"/>
    </source>
</evidence>
<feature type="domain" description="YhcG N-terminal" evidence="1">
    <location>
        <begin position="15"/>
        <end position="134"/>
    </location>
</feature>
<dbReference type="PANTHER" id="PTHR30547:SF0">
    <property type="entry name" value="BLR8175 PROTEIN"/>
    <property type="match status" value="1"/>
</dbReference>
<gene>
    <name evidence="2" type="ORF">SAMN00120144_4198</name>
</gene>
<protein>
    <recommendedName>
        <fullName evidence="1">YhcG N-terminal domain-containing protein</fullName>
    </recommendedName>
</protein>
<dbReference type="Proteomes" id="UP000192266">
    <property type="component" value="Unassembled WGS sequence"/>
</dbReference>
<dbReference type="RefSeq" id="WP_200813841.1">
    <property type="nucleotide sequence ID" value="NZ_FWWW01000025.1"/>
</dbReference>
<dbReference type="EMBL" id="FWWW01000025">
    <property type="protein sequence ID" value="SMB80809.1"/>
    <property type="molecule type" value="Genomic_DNA"/>
</dbReference>
<dbReference type="InterPro" id="IPR053148">
    <property type="entry name" value="PD-DEXK-like_domain"/>
</dbReference>
<reference evidence="2 3" key="1">
    <citation type="submission" date="2017-04" db="EMBL/GenBank/DDBJ databases">
        <authorList>
            <person name="Afonso C.L."/>
            <person name="Miller P.J."/>
            <person name="Scott M.A."/>
            <person name="Spackman E."/>
            <person name="Goraichik I."/>
            <person name="Dimitrov K.M."/>
            <person name="Suarez D.L."/>
            <person name="Swayne D.E."/>
        </authorList>
    </citation>
    <scope>NUCLEOTIDE SEQUENCE [LARGE SCALE GENOMIC DNA]</scope>
    <source>
        <strain evidence="2 3">DSM 11622</strain>
    </source>
</reference>
<evidence type="ECO:0000313" key="2">
    <source>
        <dbReference type="EMBL" id="SMB80809.1"/>
    </source>
</evidence>
<keyword evidence="3" id="KW-1185">Reference proteome</keyword>
<dbReference type="STRING" id="645990.SAMN00120144_4198"/>
<dbReference type="InterPro" id="IPR041527">
    <property type="entry name" value="YhcG_N"/>
</dbReference>
<dbReference type="AlphaFoldDB" id="A0A1W1UIE1"/>